<proteinExistence type="predicted"/>
<comment type="caution">
    <text evidence="4">The sequence shown here is derived from an EMBL/GenBank/DDBJ whole genome shotgun (WGS) entry which is preliminary data.</text>
</comment>
<evidence type="ECO:0000256" key="1">
    <source>
        <dbReference type="SAM" id="MobiDB-lite"/>
    </source>
</evidence>
<evidence type="ECO:0000313" key="5">
    <source>
        <dbReference type="Proteomes" id="UP000737171"/>
    </source>
</evidence>
<feature type="domain" description="Large polyvalent protein-associated" evidence="3">
    <location>
        <begin position="439"/>
        <end position="495"/>
    </location>
</feature>
<evidence type="ECO:0000259" key="2">
    <source>
        <dbReference type="Pfam" id="PF03432"/>
    </source>
</evidence>
<accession>A0ABX2ES11</accession>
<feature type="domain" description="MobA/VirD2-like nuclease" evidence="2">
    <location>
        <begin position="136"/>
        <end position="217"/>
    </location>
</feature>
<dbReference type="Gene3D" id="3.30.930.30">
    <property type="match status" value="1"/>
</dbReference>
<evidence type="ECO:0000313" key="4">
    <source>
        <dbReference type="EMBL" id="NRF71393.1"/>
    </source>
</evidence>
<feature type="region of interest" description="Disordered" evidence="1">
    <location>
        <begin position="400"/>
        <end position="441"/>
    </location>
</feature>
<dbReference type="RefSeq" id="WP_173132443.1">
    <property type="nucleotide sequence ID" value="NZ_JABRWJ010000011.1"/>
</dbReference>
<feature type="compositionally biased region" description="Basic and acidic residues" evidence="1">
    <location>
        <begin position="429"/>
        <end position="441"/>
    </location>
</feature>
<dbReference type="InterPro" id="IPR040677">
    <property type="entry name" value="LPD7"/>
</dbReference>
<dbReference type="Pfam" id="PF18821">
    <property type="entry name" value="LPD7"/>
    <property type="match status" value="1"/>
</dbReference>
<name>A0ABX2ES11_9BURK</name>
<dbReference type="InterPro" id="IPR005094">
    <property type="entry name" value="Endonuclease_MobA/VirD2"/>
</dbReference>
<dbReference type="Pfam" id="PF03432">
    <property type="entry name" value="Relaxase"/>
    <property type="match status" value="1"/>
</dbReference>
<dbReference type="EMBL" id="JABRWJ010000011">
    <property type="protein sequence ID" value="NRF71393.1"/>
    <property type="molecule type" value="Genomic_DNA"/>
</dbReference>
<gene>
    <name evidence="4" type="ORF">HLB44_30850</name>
</gene>
<organism evidence="4 5">
    <name type="scientific">Pseudaquabacterium terrae</name>
    <dbReference type="NCBI Taxonomy" id="2732868"/>
    <lineage>
        <taxon>Bacteria</taxon>
        <taxon>Pseudomonadati</taxon>
        <taxon>Pseudomonadota</taxon>
        <taxon>Betaproteobacteria</taxon>
        <taxon>Burkholderiales</taxon>
        <taxon>Sphaerotilaceae</taxon>
        <taxon>Pseudaquabacterium</taxon>
    </lineage>
</organism>
<reference evidence="4 5" key="1">
    <citation type="submission" date="2020-05" db="EMBL/GenBank/DDBJ databases">
        <title>Aquincola sp. isolate from soil.</title>
        <authorList>
            <person name="Han J."/>
            <person name="Kim D.-U."/>
        </authorList>
    </citation>
    <scope>NUCLEOTIDE SEQUENCE [LARGE SCALE GENOMIC DNA]</scope>
    <source>
        <strain evidence="4 5">S2</strain>
    </source>
</reference>
<protein>
    <submittedName>
        <fullName evidence="4">Relaxase/mobilization nuclease domain-containing protein</fullName>
    </submittedName>
</protein>
<keyword evidence="5" id="KW-1185">Reference proteome</keyword>
<evidence type="ECO:0000259" key="3">
    <source>
        <dbReference type="Pfam" id="PF18821"/>
    </source>
</evidence>
<dbReference type="Proteomes" id="UP000737171">
    <property type="component" value="Unassembled WGS sequence"/>
</dbReference>
<sequence>MSQQRDSDGVLVEWGTRLFYPRPKARGGDDQLTVKGYLAGRLAARPSANAIRQHVRAVVTSGGKQVMVKITGGGRGLSAIKAHMRYISRQGKDIAGGRGETLELENERGQQLQGQQAIKNLATDWRLAGSYIHDDSPRKEAFNIILSMPEGTPPEAVRAAAREFARETFEGHKYVFVLHTDTKSPHVHLAVRAERSDGIRLNPRKADLQRWRERFAARLQDQGINALATPARPRAVHRSWQTLWRERDPQRVRVPRSPVRRGPGQHRAMAAAHEAWGRVEGALRASARPEDQQLAIAVSDFIRDTFRGVDVMGAQPTTRTISREQQHGQTRGGRRPGLGRFERVYGAGQRRVGGRFAAPEPNIASAGPLAKAKTLDGLRELSGVPVVRFTRGSEVLLPGDASRELEHRDAQSPDALRRPGSGAAGGVADKGRVPLDGPTDRDIEAALRRARERFGDRLKLSGDDAFKERVAQIVARTGMDVRFTDDHLNARVDQLQKARGKPGHER</sequence>
<feature type="compositionally biased region" description="Basic and acidic residues" evidence="1">
    <location>
        <begin position="401"/>
        <end position="417"/>
    </location>
</feature>